<dbReference type="PANTHER" id="PTHR37431:SF6">
    <property type="entry name" value="PROTEIN CBG06927"/>
    <property type="match status" value="1"/>
</dbReference>
<protein>
    <recommendedName>
        <fullName evidence="4">DUF19 domain-containing protein</fullName>
    </recommendedName>
</protein>
<evidence type="ECO:0000313" key="3">
    <source>
        <dbReference type="Proteomes" id="UP000230423"/>
    </source>
</evidence>
<feature type="signal peptide" evidence="1">
    <location>
        <begin position="1"/>
        <end position="27"/>
    </location>
</feature>
<feature type="non-terminal residue" evidence="2">
    <location>
        <position position="1"/>
    </location>
</feature>
<reference evidence="2 3" key="1">
    <citation type="submission" date="2015-09" db="EMBL/GenBank/DDBJ databases">
        <title>Draft genome of the parasitic nematode Teladorsagia circumcincta isolate WARC Sus (inbred).</title>
        <authorList>
            <person name="Mitreva M."/>
        </authorList>
    </citation>
    <scope>NUCLEOTIDE SEQUENCE [LARGE SCALE GENOMIC DNA]</scope>
    <source>
        <strain evidence="2 3">S</strain>
    </source>
</reference>
<keyword evidence="3" id="KW-1185">Reference proteome</keyword>
<proteinExistence type="predicted"/>
<dbReference type="AlphaFoldDB" id="A0A2G9TUC3"/>
<dbReference type="OrthoDB" id="5819415at2759"/>
<dbReference type="EMBL" id="KZ353447">
    <property type="protein sequence ID" value="PIO61527.1"/>
    <property type="molecule type" value="Genomic_DNA"/>
</dbReference>
<evidence type="ECO:0008006" key="4">
    <source>
        <dbReference type="Google" id="ProtNLM"/>
    </source>
</evidence>
<organism evidence="2 3">
    <name type="scientific">Teladorsagia circumcincta</name>
    <name type="common">Brown stomach worm</name>
    <name type="synonym">Ostertagia circumcincta</name>
    <dbReference type="NCBI Taxonomy" id="45464"/>
    <lineage>
        <taxon>Eukaryota</taxon>
        <taxon>Metazoa</taxon>
        <taxon>Ecdysozoa</taxon>
        <taxon>Nematoda</taxon>
        <taxon>Chromadorea</taxon>
        <taxon>Rhabditida</taxon>
        <taxon>Rhabditina</taxon>
        <taxon>Rhabditomorpha</taxon>
        <taxon>Strongyloidea</taxon>
        <taxon>Trichostrongylidae</taxon>
        <taxon>Teladorsagia</taxon>
    </lineage>
</organism>
<gene>
    <name evidence="2" type="ORF">TELCIR_16949</name>
</gene>
<sequence length="195" mass="21574">KWLVTSMSANAILLFVVFYSFIRVALTEDNERCSLSEERKVNECLQPMLDYAAKLQADTGAVQFPLQGGEVFKKLCSIFTDFKVEAEKSYISCKTAATQAITEAQKTKVEAEKSYISCKTAATQAITEAQETKLQSSSTEAYLAEMCRAMDGYLRCSHPVILEKCGAEAWKLVSTVTRDSLGVTMPDCDMRSALI</sequence>
<evidence type="ECO:0000313" key="2">
    <source>
        <dbReference type="EMBL" id="PIO61527.1"/>
    </source>
</evidence>
<keyword evidence="1" id="KW-0732">Signal</keyword>
<feature type="chain" id="PRO_5013735521" description="DUF19 domain-containing protein" evidence="1">
    <location>
        <begin position="28"/>
        <end position="195"/>
    </location>
</feature>
<name>A0A2G9TUC3_TELCI</name>
<accession>A0A2G9TUC3</accession>
<evidence type="ECO:0000256" key="1">
    <source>
        <dbReference type="SAM" id="SignalP"/>
    </source>
</evidence>
<dbReference type="PANTHER" id="PTHR37431">
    <property type="entry name" value="PROTEIN CBG06927"/>
    <property type="match status" value="1"/>
</dbReference>
<dbReference type="Proteomes" id="UP000230423">
    <property type="component" value="Unassembled WGS sequence"/>
</dbReference>